<keyword evidence="3 4" id="KW-0274">FAD</keyword>
<dbReference type="Pfam" id="PF03441">
    <property type="entry name" value="FAD_binding_7"/>
    <property type="match status" value="1"/>
</dbReference>
<comment type="cofactor">
    <cofactor evidence="1">
        <name>(6R)-5,10-methylene-5,6,7,8-tetrahydrofolate</name>
        <dbReference type="ChEBI" id="CHEBI:15636"/>
    </cofactor>
</comment>
<keyword evidence="7" id="KW-1185">Reference proteome</keyword>
<dbReference type="GO" id="GO:0071949">
    <property type="term" value="F:FAD binding"/>
    <property type="evidence" value="ECO:0007669"/>
    <property type="project" value="TreeGrafter"/>
</dbReference>
<dbReference type="PANTHER" id="PTHR11455">
    <property type="entry name" value="CRYPTOCHROME"/>
    <property type="match status" value="1"/>
</dbReference>
<feature type="binding site" evidence="4">
    <location>
        <begin position="34"/>
        <end position="36"/>
    </location>
    <ligand>
        <name>FAD</name>
        <dbReference type="ChEBI" id="CHEBI:57692"/>
    </ligand>
</feature>
<dbReference type="InterPro" id="IPR005101">
    <property type="entry name" value="Cryptochr/Photolyase_FAD-bd"/>
</dbReference>
<protein>
    <recommendedName>
        <fullName evidence="5">Cryptochrome/DNA photolyase FAD-binding domain-containing protein</fullName>
    </recommendedName>
</protein>
<proteinExistence type="predicted"/>
<dbReference type="GO" id="GO:0005737">
    <property type="term" value="C:cytoplasm"/>
    <property type="evidence" value="ECO:0007669"/>
    <property type="project" value="TreeGrafter"/>
</dbReference>
<dbReference type="GO" id="GO:0003677">
    <property type="term" value="F:DNA binding"/>
    <property type="evidence" value="ECO:0007669"/>
    <property type="project" value="TreeGrafter"/>
</dbReference>
<evidence type="ECO:0000256" key="2">
    <source>
        <dbReference type="ARBA" id="ARBA00022630"/>
    </source>
</evidence>
<organism evidence="6 7">
    <name type="scientific">Telmatocola sphagniphila</name>
    <dbReference type="NCBI Taxonomy" id="1123043"/>
    <lineage>
        <taxon>Bacteria</taxon>
        <taxon>Pseudomonadati</taxon>
        <taxon>Planctomycetota</taxon>
        <taxon>Planctomycetia</taxon>
        <taxon>Gemmatales</taxon>
        <taxon>Gemmataceae</taxon>
    </lineage>
</organism>
<evidence type="ECO:0000259" key="5">
    <source>
        <dbReference type="Pfam" id="PF03441"/>
    </source>
</evidence>
<dbReference type="GO" id="GO:0032922">
    <property type="term" value="P:circadian regulation of gene expression"/>
    <property type="evidence" value="ECO:0007669"/>
    <property type="project" value="TreeGrafter"/>
</dbReference>
<dbReference type="Proteomes" id="UP000676194">
    <property type="component" value="Chromosome"/>
</dbReference>
<evidence type="ECO:0000313" key="6">
    <source>
        <dbReference type="EMBL" id="QVL34885.1"/>
    </source>
</evidence>
<dbReference type="SUPFAM" id="SSF48173">
    <property type="entry name" value="Cryptochrome/photolyase FAD-binding domain"/>
    <property type="match status" value="1"/>
</dbReference>
<dbReference type="Gene3D" id="3.40.50.620">
    <property type="entry name" value="HUPs"/>
    <property type="match status" value="1"/>
</dbReference>
<keyword evidence="2 4" id="KW-0285">Flavoprotein</keyword>
<dbReference type="InterPro" id="IPR036155">
    <property type="entry name" value="Crypto/Photolyase_N_sf"/>
</dbReference>
<dbReference type="AlphaFoldDB" id="A0A8E6EXA5"/>
<name>A0A8E6EXA5_9BACT</name>
<dbReference type="GO" id="GO:0043153">
    <property type="term" value="P:entrainment of circadian clock by photoperiod"/>
    <property type="evidence" value="ECO:0007669"/>
    <property type="project" value="TreeGrafter"/>
</dbReference>
<gene>
    <name evidence="6" type="ORF">KIH39_09085</name>
</gene>
<comment type="cofactor">
    <cofactor evidence="4">
        <name>FAD</name>
        <dbReference type="ChEBI" id="CHEBI:57692"/>
    </cofactor>
    <text evidence="4">Binds 1 FAD per subunit.</text>
</comment>
<dbReference type="InterPro" id="IPR036134">
    <property type="entry name" value="Crypto/Photolyase_FAD-like_sf"/>
</dbReference>
<evidence type="ECO:0000256" key="4">
    <source>
        <dbReference type="PIRSR" id="PIRSR602081-1"/>
    </source>
</evidence>
<dbReference type="SUPFAM" id="SSF52425">
    <property type="entry name" value="Cryptochrome/photolyase, N-terminal domain"/>
    <property type="match status" value="1"/>
</dbReference>
<reference evidence="6" key="1">
    <citation type="submission" date="2021-05" db="EMBL/GenBank/DDBJ databases">
        <title>Complete genome sequence of the cellulolytic planctomycete Telmatocola sphagniphila SP2T and characterization of the first cellulase from planctomycetes.</title>
        <authorList>
            <person name="Rakitin A.L."/>
            <person name="Beletsky A.V."/>
            <person name="Naumoff D.G."/>
            <person name="Kulichevskaya I.S."/>
            <person name="Mardanov A.V."/>
            <person name="Ravin N.V."/>
            <person name="Dedysh S.N."/>
        </authorList>
    </citation>
    <scope>NUCLEOTIDE SEQUENCE</scope>
    <source>
        <strain evidence="6">SP2T</strain>
    </source>
</reference>
<dbReference type="InterPro" id="IPR014729">
    <property type="entry name" value="Rossmann-like_a/b/a_fold"/>
</dbReference>
<dbReference type="KEGG" id="tsph:KIH39_09085"/>
<dbReference type="Gene3D" id="1.10.579.10">
    <property type="entry name" value="DNA Cyclobutane Dipyrimidine Photolyase, subunit A, domain 3"/>
    <property type="match status" value="1"/>
</dbReference>
<evidence type="ECO:0000256" key="3">
    <source>
        <dbReference type="ARBA" id="ARBA00022827"/>
    </source>
</evidence>
<feature type="domain" description="Cryptochrome/DNA photolyase FAD-binding" evidence="5">
    <location>
        <begin position="1"/>
        <end position="77"/>
    </location>
</feature>
<dbReference type="GO" id="GO:0003904">
    <property type="term" value="F:deoxyribodipyrimidine photo-lyase activity"/>
    <property type="evidence" value="ECO:0007669"/>
    <property type="project" value="TreeGrafter"/>
</dbReference>
<dbReference type="PANTHER" id="PTHR11455:SF18">
    <property type="entry name" value="SI:CH1073-390K14.1"/>
    <property type="match status" value="1"/>
</dbReference>
<accession>A0A8E6EXA5</accession>
<sequence>MHNHARLWFAAYLGHFRGVRWQEGAQLFRQHLYDGDIASNSSSWQWVESTFSSKPYFANKDNIAKFSGGRWCNACRVKCPFDADYPILQHRLFAGSSAPMATPTPAAESKRVELSATDIVKRLETLAPASDLVWVHDAAMSWEDPALKANPDAAVAFVFDEPALRAEPWAYHRLAFVLEGLEDLFEHLPNPTKLVLVGDPVEQLAVLANALGASTVHLSEHPNPTVLETTIQLRKSRRVVVHSRPGFAEYPLEPKRFSRYGELVAPQVLGYPSNTRAGSEH</sequence>
<dbReference type="InterPro" id="IPR002081">
    <property type="entry name" value="Cryptochrome/DNA_photolyase_1"/>
</dbReference>
<evidence type="ECO:0000313" key="7">
    <source>
        <dbReference type="Proteomes" id="UP000676194"/>
    </source>
</evidence>
<dbReference type="EMBL" id="CP074694">
    <property type="protein sequence ID" value="QVL34885.1"/>
    <property type="molecule type" value="Genomic_DNA"/>
</dbReference>
<evidence type="ECO:0000256" key="1">
    <source>
        <dbReference type="ARBA" id="ARBA00001932"/>
    </source>
</evidence>